<dbReference type="EMBL" id="AP019368">
    <property type="protein sequence ID" value="BBH53117.1"/>
    <property type="molecule type" value="Genomic_DNA"/>
</dbReference>
<proteinExistence type="predicted"/>
<dbReference type="AlphaFoldDB" id="A0A4V0P2G2"/>
<dbReference type="Proteomes" id="UP000291236">
    <property type="component" value="Chromosome"/>
</dbReference>
<evidence type="ECO:0000313" key="2">
    <source>
        <dbReference type="Proteomes" id="UP000291236"/>
    </source>
</evidence>
<sequence>MQGFNSYVHTVQGKCVQAEILNPKQINTSHVYRLENQSYKELLKTITSTLDSVLPIKIADSSIAIQFAKQSEAHSLSWNYTLVSEIRPESRKLDENHPKRLIKGLEKYFDKNGKLIDFYGFMDKCGNEFIIKQDLIAKLVITIKLDFDSLEDKIEFSKKVGSSISNLFGAENPKTISFAFNSQFLNKKMKKKTHISIDAIQFGGDPLKLTQILKSDVSCDINNMDKCDKTFSNLIEYLEDFKSQIDINNLNNLAVVNSEAKKYSKEKILNSSDHLLDFSILDHKNDELELINVFNDIKTYFNIEKYNRDLAIKYSDLAMSKPQENQLAEIINNTEANINILEGLSILAPESLKYTNLVRRAQLSANELKDINIIEAKEKLFDIKKSYKKYRKDYSTDILENFIIARGNFRPTSKKHIFNINFIQRIDRVSEDIAQFKVFFNKIDNENFKSFEFKFQTKEDINLNKAFVDIYCNIPNARDKLLFKNIRSGFNPHFTSFEGFKHSGCSTEYGFYVANPKGFENAEDVIIEMIGKI</sequence>
<evidence type="ECO:0000313" key="1">
    <source>
        <dbReference type="EMBL" id="BBH53117.1"/>
    </source>
</evidence>
<reference evidence="1 2" key="1">
    <citation type="submission" date="2018-12" db="EMBL/GenBank/DDBJ databases">
        <title>Rubrispira sanarue gen. nov., sp., nov., a member of the order Silvanigrellales, isolated from a brackish lake in Hamamatsu Japan.</title>
        <authorList>
            <person name="Maejima Y."/>
            <person name="Iino T."/>
            <person name="Muraguchi Y."/>
            <person name="Fukuda K."/>
            <person name="Nojiri H."/>
            <person name="Ohkuma M."/>
            <person name="Moriuchi R."/>
            <person name="Dohra H."/>
            <person name="Kimbara K."/>
            <person name="Shintani M."/>
        </authorList>
    </citation>
    <scope>NUCLEOTIDE SEQUENCE [LARGE SCALE GENOMIC DNA]</scope>
    <source>
        <strain evidence="1 2">RF1110005</strain>
    </source>
</reference>
<gene>
    <name evidence="1" type="ORF">JCM31447_15600</name>
</gene>
<dbReference type="KEGG" id="sbf:JCM31447_15600"/>
<name>A0A4V0P2G2_FLUSA</name>
<organism evidence="1 2">
    <name type="scientific">Fluviispira sanaruensis</name>
    <dbReference type="NCBI Taxonomy" id="2493639"/>
    <lineage>
        <taxon>Bacteria</taxon>
        <taxon>Pseudomonadati</taxon>
        <taxon>Bdellovibrionota</taxon>
        <taxon>Oligoflexia</taxon>
        <taxon>Silvanigrellales</taxon>
        <taxon>Silvanigrellaceae</taxon>
        <taxon>Fluviispira</taxon>
    </lineage>
</organism>
<protein>
    <submittedName>
        <fullName evidence="1">Uncharacterized protein</fullName>
    </submittedName>
</protein>
<keyword evidence="2" id="KW-1185">Reference proteome</keyword>
<accession>A0A4V0P2G2</accession>